<evidence type="ECO:0000256" key="9">
    <source>
        <dbReference type="HAMAP-Rule" id="MF_01471"/>
    </source>
</evidence>
<reference evidence="10 11" key="1">
    <citation type="submission" date="2023-11" db="EMBL/GenBank/DDBJ databases">
        <title>MicrobeMod: A computational toolkit for identifying prokaryotic methylation and restriction-modification with nanopore sequencing.</title>
        <authorList>
            <person name="Crits-Christoph A."/>
            <person name="Kang S.C."/>
            <person name="Lee H."/>
            <person name="Ostrov N."/>
        </authorList>
    </citation>
    <scope>NUCLEOTIDE SEQUENCE [LARGE SCALE GENOMIC DNA]</scope>
    <source>
        <strain evidence="10 11">ATCC 23090</strain>
    </source>
</reference>
<feature type="binding site" evidence="9">
    <location>
        <position position="35"/>
    </location>
    <ligand>
        <name>Mg(2+)</name>
        <dbReference type="ChEBI" id="CHEBI:18420"/>
        <note>catalytic</note>
    </ligand>
</feature>
<keyword evidence="3 9" id="KW-0540">Nuclease</keyword>
<dbReference type="HAMAP" id="MF_01471">
    <property type="entry name" value="Cas2"/>
    <property type="match status" value="1"/>
</dbReference>
<keyword evidence="11" id="KW-1185">Reference proteome</keyword>
<keyword evidence="7 9" id="KW-0460">Magnesium</keyword>
<keyword evidence="4 9" id="KW-0479">Metal-binding</keyword>
<evidence type="ECO:0000256" key="3">
    <source>
        <dbReference type="ARBA" id="ARBA00022722"/>
    </source>
</evidence>
<evidence type="ECO:0000256" key="6">
    <source>
        <dbReference type="ARBA" id="ARBA00022801"/>
    </source>
</evidence>
<evidence type="ECO:0000256" key="1">
    <source>
        <dbReference type="ARBA" id="ARBA00001946"/>
    </source>
</evidence>
<evidence type="ECO:0000256" key="7">
    <source>
        <dbReference type="ARBA" id="ARBA00022842"/>
    </source>
</evidence>
<comment type="cofactor">
    <cofactor evidence="1 9">
        <name>Mg(2+)</name>
        <dbReference type="ChEBI" id="CHEBI:18420"/>
    </cofactor>
</comment>
<protein>
    <recommendedName>
        <fullName evidence="9">CRISPR-associated endoribonuclease Cas2</fullName>
        <ecNumber evidence="9">3.1.-.-</ecNumber>
    </recommendedName>
</protein>
<dbReference type="EMBL" id="CP140154">
    <property type="protein sequence ID" value="WQG89092.1"/>
    <property type="molecule type" value="Genomic_DNA"/>
</dbReference>
<sequence>MKGRQGEYYILILFSDKMFNSLNAYRIMWVLVFFDLPTETKKDKKSYALFRKKVLADGFQMFQFSMYIRHCNSKENADVHVKRVKAALPSKGHVGIMCVTDKQFGMMEIFRGHSQTEVPGTVQQLELF</sequence>
<comment type="function">
    <text evidence="9">CRISPR (clustered regularly interspaced short palindromic repeat), is an adaptive immune system that provides protection against mobile genetic elements (viruses, transposable elements and conjugative plasmids). CRISPR clusters contain sequences complementary to antecedent mobile elements and target invading nucleic acids. CRISPR clusters are transcribed and processed into CRISPR RNA (crRNA). Functions as a ssRNA-specific endoribonuclease. Involved in the integration of spacer DNA into the CRISPR cassette.</text>
</comment>
<dbReference type="EC" id="3.1.-.-" evidence="9"/>
<evidence type="ECO:0000256" key="4">
    <source>
        <dbReference type="ARBA" id="ARBA00022723"/>
    </source>
</evidence>
<dbReference type="NCBIfam" id="TIGR01573">
    <property type="entry name" value="cas2"/>
    <property type="match status" value="1"/>
</dbReference>
<evidence type="ECO:0000313" key="10">
    <source>
        <dbReference type="EMBL" id="WQG89092.1"/>
    </source>
</evidence>
<keyword evidence="6 9" id="KW-0378">Hydrolase</keyword>
<comment type="subunit">
    <text evidence="9">Homodimer, forms a heterotetramer with a Cas1 homodimer.</text>
</comment>
<accession>A0ABZ0XEQ3</accession>
<comment type="similarity">
    <text evidence="2 9">Belongs to the CRISPR-associated endoribonuclease Cas2 protein family.</text>
</comment>
<dbReference type="InterPro" id="IPR019199">
    <property type="entry name" value="Virulence_VapD/CRISPR_Cas2"/>
</dbReference>
<dbReference type="Pfam" id="PF09827">
    <property type="entry name" value="CRISPR_Cas2"/>
    <property type="match status" value="1"/>
</dbReference>
<keyword evidence="8 9" id="KW-0051">Antiviral defense</keyword>
<keyword evidence="5 9" id="KW-0255">Endonuclease</keyword>
<evidence type="ECO:0000256" key="5">
    <source>
        <dbReference type="ARBA" id="ARBA00022759"/>
    </source>
</evidence>
<evidence type="ECO:0000256" key="2">
    <source>
        <dbReference type="ARBA" id="ARBA00009959"/>
    </source>
</evidence>
<dbReference type="GO" id="GO:0004519">
    <property type="term" value="F:endonuclease activity"/>
    <property type="evidence" value="ECO:0007669"/>
    <property type="project" value="UniProtKB-KW"/>
</dbReference>
<dbReference type="SUPFAM" id="SSF143430">
    <property type="entry name" value="TTP0101/SSO1404-like"/>
    <property type="match status" value="1"/>
</dbReference>
<dbReference type="Proteomes" id="UP001326715">
    <property type="component" value="Chromosome"/>
</dbReference>
<organism evidence="10 11">
    <name type="scientific">Chitinophaga sancti</name>
    <dbReference type="NCBI Taxonomy" id="1004"/>
    <lineage>
        <taxon>Bacteria</taxon>
        <taxon>Pseudomonadati</taxon>
        <taxon>Bacteroidota</taxon>
        <taxon>Chitinophagia</taxon>
        <taxon>Chitinophagales</taxon>
        <taxon>Chitinophagaceae</taxon>
        <taxon>Chitinophaga</taxon>
    </lineage>
</organism>
<gene>
    <name evidence="9 10" type="primary">cas2</name>
    <name evidence="10" type="ORF">SR876_29615</name>
</gene>
<proteinExistence type="inferred from homology"/>
<dbReference type="RefSeq" id="WP_245801769.1">
    <property type="nucleotide sequence ID" value="NZ_CP139972.1"/>
</dbReference>
<evidence type="ECO:0000256" key="8">
    <source>
        <dbReference type="ARBA" id="ARBA00023118"/>
    </source>
</evidence>
<name>A0ABZ0XEQ3_9BACT</name>
<dbReference type="InterPro" id="IPR021127">
    <property type="entry name" value="CRISPR_associated_Cas2"/>
</dbReference>
<evidence type="ECO:0000313" key="11">
    <source>
        <dbReference type="Proteomes" id="UP001326715"/>
    </source>
</evidence>